<feature type="domain" description="Glucose-6-phosphate dehydrogenase NAD-binding" evidence="7">
    <location>
        <begin position="10"/>
        <end position="222"/>
    </location>
</feature>
<comment type="similarity">
    <text evidence="6">Belongs to the glucose-6-phosphate dehydrogenase family.</text>
</comment>
<feature type="binding site" evidence="6">
    <location>
        <position position="269"/>
    </location>
    <ligand>
        <name>substrate</name>
    </ligand>
</feature>
<evidence type="ECO:0000313" key="9">
    <source>
        <dbReference type="EMBL" id="OGG05590.1"/>
    </source>
</evidence>
<feature type="active site" description="Proton acceptor" evidence="6">
    <location>
        <position position="274"/>
    </location>
</feature>
<evidence type="ECO:0000256" key="1">
    <source>
        <dbReference type="ARBA" id="ARBA00004937"/>
    </source>
</evidence>
<dbReference type="Gene3D" id="3.30.360.10">
    <property type="entry name" value="Dihydrodipicolinate Reductase, domain 2"/>
    <property type="match status" value="1"/>
</dbReference>
<evidence type="ECO:0000259" key="7">
    <source>
        <dbReference type="Pfam" id="PF00479"/>
    </source>
</evidence>
<sequence length="523" mass="60035">MIKVSPFVMVIFGATGDLTSRKLMPALFHLTQQGYLPDRFFIVGFARRNFTKEQFRQMMKEAVEKVLRLKIKDSSQDLKIWKQIENNLYYQQGYFEEKSPYDNLIPLLSSFDKETGSCITRFFYLATPPSNYSIILKNLEETELAEGCGSPFASTSAKASAGEKASGDKQGFTRKWTRVLIEKPFGKDLNEAKNLEEQLAKTFEERQIYRIDHYLAKETVRNILAFRFANTVEAIWNRDFIDHVQITLSESSGIGNRGKFYEGMGALKDVVQNHLMAMLAYTAMEEPLSMTAQHTRDKRVEVLDKIRCMTEEDVLSNAVRGQYGAGIINGKSIDGYRQEKNVSPDSLNETFVALKLYIDNSRWQDVPFYLRTGKRLNQDFTKIDIFFKNRDSRLFKQFQIGNQAANIISIRIQPKEGITFRFFAKSPGFTYDLSTVNMDFSYSTAFKKEIIDSYEKILIDSMMADQTLFATAKGFSATWEFITSVISGWEKQTLPVFPNYKAGSTGPVEADAMIERDGRKWMF</sequence>
<dbReference type="HAMAP" id="MF_00966">
    <property type="entry name" value="G6PD"/>
    <property type="match status" value="1"/>
</dbReference>
<feature type="binding site" evidence="6">
    <location>
        <position position="213"/>
    </location>
    <ligand>
        <name>substrate</name>
    </ligand>
</feature>
<evidence type="ECO:0000313" key="10">
    <source>
        <dbReference type="Proteomes" id="UP000177354"/>
    </source>
</evidence>
<dbReference type="UniPathway" id="UPA00115">
    <property type="reaction ID" value="UER00408"/>
</dbReference>
<dbReference type="GO" id="GO:0004345">
    <property type="term" value="F:glucose-6-phosphate dehydrogenase activity"/>
    <property type="evidence" value="ECO:0007669"/>
    <property type="project" value="UniProtKB-UniRule"/>
</dbReference>
<dbReference type="EMBL" id="MFJF01000029">
    <property type="protein sequence ID" value="OGG05590.1"/>
    <property type="molecule type" value="Genomic_DNA"/>
</dbReference>
<dbReference type="GO" id="GO:0006006">
    <property type="term" value="P:glucose metabolic process"/>
    <property type="evidence" value="ECO:0007669"/>
    <property type="project" value="UniProtKB-KW"/>
</dbReference>
<feature type="domain" description="Glucose-6-phosphate dehydrogenase C-terminal" evidence="8">
    <location>
        <begin position="224"/>
        <end position="521"/>
    </location>
</feature>
<protein>
    <recommendedName>
        <fullName evidence="6">Glucose-6-phosphate 1-dehydrogenase</fullName>
        <shortName evidence="6">G6PD</shortName>
        <ecNumber evidence="6">1.1.1.49</ecNumber>
    </recommendedName>
</protein>
<comment type="caution">
    <text evidence="9">The sequence shown here is derived from an EMBL/GenBank/DDBJ whole genome shotgun (WGS) entry which is preliminary data.</text>
</comment>
<dbReference type="AlphaFoldDB" id="A0A1F5YZF3"/>
<name>A0A1F5YZF3_9BACT</name>
<feature type="binding site" evidence="6">
    <location>
        <position position="183"/>
    </location>
    <ligand>
        <name>NADP(+)</name>
        <dbReference type="ChEBI" id="CHEBI:58349"/>
    </ligand>
</feature>
<dbReference type="EC" id="1.1.1.49" evidence="6"/>
<feature type="binding site" evidence="6">
    <location>
        <position position="374"/>
    </location>
    <ligand>
        <name>substrate</name>
    </ligand>
</feature>
<keyword evidence="2 6" id="KW-0313">Glucose metabolism</keyword>
<dbReference type="InterPro" id="IPR001282">
    <property type="entry name" value="G6P_DH"/>
</dbReference>
<evidence type="ECO:0000259" key="8">
    <source>
        <dbReference type="Pfam" id="PF02781"/>
    </source>
</evidence>
<feature type="binding site" evidence="6">
    <location>
        <position position="217"/>
    </location>
    <ligand>
        <name>substrate</name>
    </ligand>
</feature>
<dbReference type="SUPFAM" id="SSF55347">
    <property type="entry name" value="Glyceraldehyde-3-phosphate dehydrogenase-like, C-terminal domain"/>
    <property type="match status" value="1"/>
</dbReference>
<gene>
    <name evidence="6" type="primary">zwf</name>
    <name evidence="9" type="ORF">A2777_03435</name>
</gene>
<dbReference type="PIRSF" id="PIRSF000110">
    <property type="entry name" value="G6PD"/>
    <property type="match status" value="1"/>
</dbReference>
<keyword evidence="4 6" id="KW-0560">Oxidoreductase</keyword>
<comment type="function">
    <text evidence="6">Catalyzes the oxidation of glucose 6-phosphate to 6-phosphogluconolactone.</text>
</comment>
<evidence type="ECO:0000256" key="4">
    <source>
        <dbReference type="ARBA" id="ARBA00023002"/>
    </source>
</evidence>
<comment type="caution">
    <text evidence="6">Lacks conserved residue(s) required for the propagation of feature annotation.</text>
</comment>
<reference evidence="9 10" key="1">
    <citation type="journal article" date="2016" name="Nat. Commun.">
        <title>Thousands of microbial genomes shed light on interconnected biogeochemical processes in an aquifer system.</title>
        <authorList>
            <person name="Anantharaman K."/>
            <person name="Brown C.T."/>
            <person name="Hug L.A."/>
            <person name="Sharon I."/>
            <person name="Castelle C.J."/>
            <person name="Probst A.J."/>
            <person name="Thomas B.C."/>
            <person name="Singh A."/>
            <person name="Wilkins M.J."/>
            <person name="Karaoz U."/>
            <person name="Brodie E.L."/>
            <person name="Williams K.H."/>
            <person name="Hubbard S.S."/>
            <person name="Banfield J.F."/>
        </authorList>
    </citation>
    <scope>NUCLEOTIDE SEQUENCE [LARGE SCALE GENOMIC DNA]</scope>
</reference>
<dbReference type="PRINTS" id="PR00079">
    <property type="entry name" value="G6PDHDRGNASE"/>
</dbReference>
<dbReference type="Proteomes" id="UP000177354">
    <property type="component" value="Unassembled WGS sequence"/>
</dbReference>
<dbReference type="Pfam" id="PF00479">
    <property type="entry name" value="G6PD_N"/>
    <property type="match status" value="1"/>
</dbReference>
<accession>A0A1F5YZF3</accession>
<dbReference type="Gene3D" id="3.40.50.720">
    <property type="entry name" value="NAD(P)-binding Rossmann-like Domain"/>
    <property type="match status" value="1"/>
</dbReference>
<organism evidence="9 10">
    <name type="scientific">Candidatus Gottesmanbacteria bacterium RIFCSPHIGHO2_01_FULL_40_15</name>
    <dbReference type="NCBI Taxonomy" id="1798376"/>
    <lineage>
        <taxon>Bacteria</taxon>
        <taxon>Candidatus Gottesmaniibacteriota</taxon>
    </lineage>
</organism>
<dbReference type="InterPro" id="IPR022675">
    <property type="entry name" value="G6P_DH_C"/>
</dbReference>
<dbReference type="PANTHER" id="PTHR23429">
    <property type="entry name" value="GLUCOSE-6-PHOSPHATE 1-DEHYDROGENASE G6PD"/>
    <property type="match status" value="1"/>
</dbReference>
<evidence type="ECO:0000256" key="6">
    <source>
        <dbReference type="HAMAP-Rule" id="MF_00966"/>
    </source>
</evidence>
<dbReference type="GO" id="GO:0050661">
    <property type="term" value="F:NADP binding"/>
    <property type="evidence" value="ECO:0007669"/>
    <property type="project" value="UniProtKB-UniRule"/>
</dbReference>
<feature type="binding site" evidence="6">
    <location>
        <position position="250"/>
    </location>
    <ligand>
        <name>substrate</name>
    </ligand>
</feature>
<proteinExistence type="inferred from homology"/>
<evidence type="ECO:0000256" key="2">
    <source>
        <dbReference type="ARBA" id="ARBA00022526"/>
    </source>
</evidence>
<dbReference type="GO" id="GO:0009051">
    <property type="term" value="P:pentose-phosphate shunt, oxidative branch"/>
    <property type="evidence" value="ECO:0007669"/>
    <property type="project" value="TreeGrafter"/>
</dbReference>
<dbReference type="InterPro" id="IPR022674">
    <property type="entry name" value="G6P_DH_NAD-bd"/>
</dbReference>
<dbReference type="InterPro" id="IPR036291">
    <property type="entry name" value="NAD(P)-bd_dom_sf"/>
</dbReference>
<dbReference type="SUPFAM" id="SSF51735">
    <property type="entry name" value="NAD(P)-binding Rossmann-fold domains"/>
    <property type="match status" value="1"/>
</dbReference>
<evidence type="ECO:0000256" key="3">
    <source>
        <dbReference type="ARBA" id="ARBA00022857"/>
    </source>
</evidence>
<dbReference type="Pfam" id="PF02781">
    <property type="entry name" value="G6PD_C"/>
    <property type="match status" value="1"/>
</dbReference>
<dbReference type="PANTHER" id="PTHR23429:SF0">
    <property type="entry name" value="GLUCOSE-6-PHOSPHATE 1-DEHYDROGENASE"/>
    <property type="match status" value="1"/>
</dbReference>
<dbReference type="NCBIfam" id="TIGR00871">
    <property type="entry name" value="zwf"/>
    <property type="match status" value="1"/>
</dbReference>
<keyword evidence="3 6" id="KW-0521">NADP</keyword>
<dbReference type="GO" id="GO:0005829">
    <property type="term" value="C:cytosol"/>
    <property type="evidence" value="ECO:0007669"/>
    <property type="project" value="TreeGrafter"/>
</dbReference>
<comment type="pathway">
    <text evidence="1 6">Carbohydrate degradation; pentose phosphate pathway; D-ribulose 5-phosphate from D-glucose 6-phosphate (oxidative stage): step 1/3.</text>
</comment>
<evidence type="ECO:0000256" key="5">
    <source>
        <dbReference type="ARBA" id="ARBA00023277"/>
    </source>
</evidence>
<comment type="catalytic activity">
    <reaction evidence="6">
        <text>D-glucose 6-phosphate + NADP(+) = 6-phospho-D-glucono-1,5-lactone + NADPH + H(+)</text>
        <dbReference type="Rhea" id="RHEA:15841"/>
        <dbReference type="ChEBI" id="CHEBI:15378"/>
        <dbReference type="ChEBI" id="CHEBI:57783"/>
        <dbReference type="ChEBI" id="CHEBI:57955"/>
        <dbReference type="ChEBI" id="CHEBI:58349"/>
        <dbReference type="ChEBI" id="CHEBI:61548"/>
        <dbReference type="EC" id="1.1.1.49"/>
    </reaction>
</comment>
<keyword evidence="5 6" id="KW-0119">Carbohydrate metabolism</keyword>
<feature type="binding site" evidence="6">
    <location>
        <position position="47"/>
    </location>
    <ligand>
        <name>NADP(+)</name>
        <dbReference type="ChEBI" id="CHEBI:58349"/>
    </ligand>
</feature>